<name>A0A914XK12_9BILA</name>
<dbReference type="SUPFAM" id="SSF52540">
    <property type="entry name" value="P-loop containing nucleoside triphosphate hydrolases"/>
    <property type="match status" value="2"/>
</dbReference>
<evidence type="ECO:0000256" key="5">
    <source>
        <dbReference type="ARBA" id="ARBA00022840"/>
    </source>
</evidence>
<reference evidence="12" key="1">
    <citation type="submission" date="2022-11" db="UniProtKB">
        <authorList>
            <consortium name="WormBaseParasite"/>
        </authorList>
    </citation>
    <scope>IDENTIFICATION</scope>
</reference>
<dbReference type="InterPro" id="IPR003439">
    <property type="entry name" value="ABC_transporter-like_ATP-bd"/>
</dbReference>
<evidence type="ECO:0000256" key="8">
    <source>
        <dbReference type="ARBA" id="ARBA00024363"/>
    </source>
</evidence>
<keyword evidence="5" id="KW-0067">ATP-binding</keyword>
<dbReference type="Gene3D" id="1.20.1560.10">
    <property type="entry name" value="ABC transporter type 1, transmembrane domain"/>
    <property type="match status" value="1"/>
</dbReference>
<dbReference type="PROSITE" id="PS50929">
    <property type="entry name" value="ABC_TM1F"/>
    <property type="match status" value="1"/>
</dbReference>
<evidence type="ECO:0000259" key="9">
    <source>
        <dbReference type="PROSITE" id="PS50893"/>
    </source>
</evidence>
<dbReference type="GO" id="GO:0020037">
    <property type="term" value="F:heme binding"/>
    <property type="evidence" value="ECO:0007669"/>
    <property type="project" value="TreeGrafter"/>
</dbReference>
<dbReference type="PROSITE" id="PS00211">
    <property type="entry name" value="ABC_TRANSPORTER_1"/>
    <property type="match status" value="1"/>
</dbReference>
<dbReference type="SMART" id="SM00382">
    <property type="entry name" value="AAA"/>
    <property type="match status" value="1"/>
</dbReference>
<comment type="subcellular location">
    <subcellularLocation>
        <location evidence="1">Membrane</location>
        <topology evidence="1">Multi-pass membrane protein</topology>
    </subcellularLocation>
</comment>
<dbReference type="PANTHER" id="PTHR24221:SF654">
    <property type="entry name" value="ATP-BINDING CASSETTE SUB-FAMILY B MEMBER 6"/>
    <property type="match status" value="1"/>
</dbReference>
<dbReference type="InterPro" id="IPR039421">
    <property type="entry name" value="Type_1_exporter"/>
</dbReference>
<accession>A0A914XK12</accession>
<dbReference type="GO" id="GO:0005524">
    <property type="term" value="F:ATP binding"/>
    <property type="evidence" value="ECO:0007669"/>
    <property type="project" value="UniProtKB-KW"/>
</dbReference>
<dbReference type="FunFam" id="3.40.50.300:FF:000604">
    <property type="entry name" value="ABC transporter B family member 28"/>
    <property type="match status" value="1"/>
</dbReference>
<dbReference type="PANTHER" id="PTHR24221">
    <property type="entry name" value="ATP-BINDING CASSETTE SUB-FAMILY B"/>
    <property type="match status" value="1"/>
</dbReference>
<keyword evidence="2" id="KW-0813">Transport</keyword>
<dbReference type="InterPro" id="IPR036640">
    <property type="entry name" value="ABC1_TM_sf"/>
</dbReference>
<dbReference type="InterPro" id="IPR003593">
    <property type="entry name" value="AAA+_ATPase"/>
</dbReference>
<keyword evidence="7" id="KW-0472">Membrane</keyword>
<dbReference type="PROSITE" id="PS50893">
    <property type="entry name" value="ABC_TRANSPORTER_2"/>
    <property type="match status" value="1"/>
</dbReference>
<organism evidence="11 12">
    <name type="scientific">Plectus sambesii</name>
    <dbReference type="NCBI Taxonomy" id="2011161"/>
    <lineage>
        <taxon>Eukaryota</taxon>
        <taxon>Metazoa</taxon>
        <taxon>Ecdysozoa</taxon>
        <taxon>Nematoda</taxon>
        <taxon>Chromadorea</taxon>
        <taxon>Plectida</taxon>
        <taxon>Plectina</taxon>
        <taxon>Plectoidea</taxon>
        <taxon>Plectidae</taxon>
        <taxon>Plectus</taxon>
    </lineage>
</organism>
<dbReference type="GO" id="GO:0015439">
    <property type="term" value="F:ABC-type heme transporter activity"/>
    <property type="evidence" value="ECO:0007669"/>
    <property type="project" value="TreeGrafter"/>
</dbReference>
<dbReference type="InterPro" id="IPR017871">
    <property type="entry name" value="ABC_transporter-like_CS"/>
</dbReference>
<dbReference type="Proteomes" id="UP000887566">
    <property type="component" value="Unplaced"/>
</dbReference>
<dbReference type="Pfam" id="PF00005">
    <property type="entry name" value="ABC_tran"/>
    <property type="match status" value="1"/>
</dbReference>
<evidence type="ECO:0000259" key="10">
    <source>
        <dbReference type="PROSITE" id="PS50929"/>
    </source>
</evidence>
<dbReference type="SUPFAM" id="SSF90123">
    <property type="entry name" value="ABC transporter transmembrane region"/>
    <property type="match status" value="1"/>
</dbReference>
<evidence type="ECO:0000256" key="2">
    <source>
        <dbReference type="ARBA" id="ARBA00022448"/>
    </source>
</evidence>
<protein>
    <submittedName>
        <fullName evidence="12">Uncharacterized protein</fullName>
    </submittedName>
</protein>
<dbReference type="InterPro" id="IPR011527">
    <property type="entry name" value="ABC1_TM_dom"/>
</dbReference>
<comment type="similarity">
    <text evidence="8">Belongs to the ABC transporter superfamily. ABCB family. Heavy Metal importer (TC 3.A.1.210) subfamily.</text>
</comment>
<evidence type="ECO:0000256" key="1">
    <source>
        <dbReference type="ARBA" id="ARBA00004141"/>
    </source>
</evidence>
<keyword evidence="6" id="KW-1133">Transmembrane helix</keyword>
<evidence type="ECO:0000313" key="11">
    <source>
        <dbReference type="Proteomes" id="UP000887566"/>
    </source>
</evidence>
<dbReference type="GO" id="GO:0016887">
    <property type="term" value="F:ATP hydrolysis activity"/>
    <property type="evidence" value="ECO:0007669"/>
    <property type="project" value="InterPro"/>
</dbReference>
<feature type="domain" description="ABC transmembrane type-1" evidence="10">
    <location>
        <begin position="1"/>
        <end position="129"/>
    </location>
</feature>
<proteinExistence type="inferred from homology"/>
<evidence type="ECO:0000256" key="7">
    <source>
        <dbReference type="ARBA" id="ARBA00023136"/>
    </source>
</evidence>
<dbReference type="Pfam" id="PF00664">
    <property type="entry name" value="ABC_membrane"/>
    <property type="match status" value="1"/>
</dbReference>
<dbReference type="AlphaFoldDB" id="A0A914XK12"/>
<dbReference type="WBParaSite" id="PSAMB.scaffold8456size6206.g31442.t2">
    <property type="protein sequence ID" value="PSAMB.scaffold8456size6206.g31442.t2"/>
    <property type="gene ID" value="PSAMB.scaffold8456size6206.g31442"/>
</dbReference>
<sequence>MAHKWKRTLRKDMNKAEDAFRAIGVDSLLNFETVKYYNAEEYETDRYRAALLKSQHTDWLWTASYHYIHAVEKVITRGGLLAGALLCAFLISKEEDGLTVGDYVLFASYTQKLISPLNYLQYMFKYIQKASVDIEKMFDIMDEKPEVFDRPEAVDFHCRAGKIEFKNVSFSFKPGRPVLSNLNFVVEPGKTLAIVGPTGAGKSTVIRLLFRFYDVMAGEILFDNQNITTVKQRSLRRYIGVVPQDTVLFNDSIRFNIRYGRIDATDDEVDAAAKAADVHDAILGFAEGYDTKVGERGLKLSGGEKQRIAIARTILKAPKFVFLDEATSALDTNTERNIQASLQQATSALDTNTERNIQASLQQVCAGRTTVVIAHRLSTVIAADEILVLRKGSIVERGKHKDLLEQKGLYHNMWMQQLTPDKHEASDSGNE</sequence>
<evidence type="ECO:0000256" key="6">
    <source>
        <dbReference type="ARBA" id="ARBA00022989"/>
    </source>
</evidence>
<dbReference type="Gene3D" id="3.40.50.300">
    <property type="entry name" value="P-loop containing nucleotide triphosphate hydrolases"/>
    <property type="match status" value="2"/>
</dbReference>
<dbReference type="GO" id="GO:0005774">
    <property type="term" value="C:vacuolar membrane"/>
    <property type="evidence" value="ECO:0007669"/>
    <property type="project" value="TreeGrafter"/>
</dbReference>
<evidence type="ECO:0000313" key="12">
    <source>
        <dbReference type="WBParaSite" id="PSAMB.scaffold8456size6206.g31442.t2"/>
    </source>
</evidence>
<feature type="domain" description="ABC transporter" evidence="9">
    <location>
        <begin position="163"/>
        <end position="416"/>
    </location>
</feature>
<evidence type="ECO:0000256" key="3">
    <source>
        <dbReference type="ARBA" id="ARBA00022692"/>
    </source>
</evidence>
<keyword evidence="11" id="KW-1185">Reference proteome</keyword>
<dbReference type="InterPro" id="IPR027417">
    <property type="entry name" value="P-loop_NTPase"/>
</dbReference>
<evidence type="ECO:0000256" key="4">
    <source>
        <dbReference type="ARBA" id="ARBA00022741"/>
    </source>
</evidence>
<keyword evidence="4" id="KW-0547">Nucleotide-binding</keyword>
<keyword evidence="3" id="KW-0812">Transmembrane</keyword>